<dbReference type="EMBL" id="JACHXG010000009">
    <property type="protein sequence ID" value="MBB3091053.1"/>
    <property type="molecule type" value="Genomic_DNA"/>
</dbReference>
<dbReference type="AlphaFoldDB" id="A0A7W5A7M6"/>
<accession>A0A7W5A7M6</accession>
<keyword evidence="2" id="KW-0540">Nuclease</keyword>
<sequence length="364" mass="39196">MTETIVVDEKRCRFPGCPLPAAAPESGSGRPPEYCDDPAHNRAAAWRERKRLQRLVETRDPDATARPVQAAQQRAAEITTQLTQLADRFLDQLPKALDELRTLGDLTAAEAQIATVQSEAQEQIATASARAVRAEQARRTAEAERDEADAAAAEALEESERSAEILREALAATTAAEEARRAAQAALESAESDAAAAAKTASATIASLEKRLEEAATAHEGLAEKLEKLLAEHASAVQRRRSETARADHAEKAMARLQEQLIAEKKAAEKAAASAEATSAGLRTQRDTALEQIDTLRDRLADLRGSEAAAKADRDATRAELDRERAHASARLEDLKAAHQAQVAQLMEQIERRTGATDAPDEAS</sequence>
<keyword evidence="2" id="KW-0378">Hydrolase</keyword>
<keyword evidence="2" id="KW-0269">Exonuclease</keyword>
<name>A0A7W5A7M6_9ACTN</name>
<evidence type="ECO:0000313" key="2">
    <source>
        <dbReference type="EMBL" id="MBB3091053.1"/>
    </source>
</evidence>
<feature type="region of interest" description="Disordered" evidence="1">
    <location>
        <begin position="304"/>
        <end position="364"/>
    </location>
</feature>
<comment type="caution">
    <text evidence="2">The sequence shown here is derived from an EMBL/GenBank/DDBJ whole genome shotgun (WGS) entry which is preliminary data.</text>
</comment>
<evidence type="ECO:0000256" key="1">
    <source>
        <dbReference type="SAM" id="MobiDB-lite"/>
    </source>
</evidence>
<gene>
    <name evidence="2" type="ORF">FHS12_004018</name>
</gene>
<feature type="region of interest" description="Disordered" evidence="1">
    <location>
        <begin position="265"/>
        <end position="287"/>
    </location>
</feature>
<keyword evidence="3" id="KW-1185">Reference proteome</keyword>
<dbReference type="RefSeq" id="WP_183548720.1">
    <property type="nucleotide sequence ID" value="NZ_BMQT01000008.1"/>
</dbReference>
<dbReference type="Proteomes" id="UP000577707">
    <property type="component" value="Unassembled WGS sequence"/>
</dbReference>
<organism evidence="2 3">
    <name type="scientific">Nocardioides albus</name>
    <dbReference type="NCBI Taxonomy" id="1841"/>
    <lineage>
        <taxon>Bacteria</taxon>
        <taxon>Bacillati</taxon>
        <taxon>Actinomycetota</taxon>
        <taxon>Actinomycetes</taxon>
        <taxon>Propionibacteriales</taxon>
        <taxon>Nocardioidaceae</taxon>
        <taxon>Nocardioides</taxon>
    </lineage>
</organism>
<feature type="region of interest" description="Disordered" evidence="1">
    <location>
        <begin position="135"/>
        <end position="159"/>
    </location>
</feature>
<reference evidence="2 3" key="1">
    <citation type="submission" date="2020-08" db="EMBL/GenBank/DDBJ databases">
        <title>Genomic Encyclopedia of Type Strains, Phase III (KMG-III): the genomes of soil and plant-associated and newly described type strains.</title>
        <authorList>
            <person name="Whitman W."/>
        </authorList>
    </citation>
    <scope>NUCLEOTIDE SEQUENCE [LARGE SCALE GENOMIC DNA]</scope>
    <source>
        <strain evidence="2 3">CECT 3302</strain>
    </source>
</reference>
<feature type="compositionally biased region" description="Low complexity" evidence="1">
    <location>
        <begin position="270"/>
        <end position="280"/>
    </location>
</feature>
<evidence type="ECO:0000313" key="3">
    <source>
        <dbReference type="Proteomes" id="UP000577707"/>
    </source>
</evidence>
<proteinExistence type="predicted"/>
<protein>
    <submittedName>
        <fullName evidence="2">DNA repair exonuclease SbcCD ATPase subunit</fullName>
    </submittedName>
</protein>
<feature type="compositionally biased region" description="Basic and acidic residues" evidence="1">
    <location>
        <begin position="304"/>
        <end position="337"/>
    </location>
</feature>
<dbReference type="GO" id="GO:0004527">
    <property type="term" value="F:exonuclease activity"/>
    <property type="evidence" value="ECO:0007669"/>
    <property type="project" value="UniProtKB-KW"/>
</dbReference>
<feature type="region of interest" description="Disordered" evidence="1">
    <location>
        <begin position="16"/>
        <end position="36"/>
    </location>
</feature>